<protein>
    <submittedName>
        <fullName evidence="2">Phage minor head protein</fullName>
    </submittedName>
</protein>
<gene>
    <name evidence="2" type="ORF">ACFO6W_07785</name>
</gene>
<dbReference type="EMBL" id="JBHSGN010000059">
    <property type="protein sequence ID" value="MFC4673590.1"/>
    <property type="molecule type" value="Genomic_DNA"/>
</dbReference>
<keyword evidence="3" id="KW-1185">Reference proteome</keyword>
<proteinExistence type="predicted"/>
<dbReference type="Gene3D" id="3.40.1350.120">
    <property type="match status" value="1"/>
</dbReference>
<sequence>MYKSKHGVYSPELVQGTAGELTDALSEGYGDIAVDWDTPDHLMLEKLTENVFQFSAAKSYQQLRDITLALRDGEGNLREPGDFMEAVDALGYKYNREWLQTEYYTAVASATAAARWVEYNREADLFPMLRYETVGDNRVRAEHRLLDGIVRHIKDVFWQTYYPPNGFRCRCEALQEPDSDAAETGLPVHLPQVPPMFKTNLAENGLLFPKNHPYYEGVPKDVLRRAMQYLPEDYAYRTRDGYEEHAMLQHEPEAEENRAIAEILAGNGEKDIKLLPRLHEKEIDLRKKYYGEEYVREHPAKCPDSFIGGEPAEFKESGKANMSKRVLDASRQADIVVIKTKEVLTEGYIDMFIKGQWDHDDRLNVKRIIIINDGKTHKYERPEIQKR</sequence>
<evidence type="ECO:0000313" key="2">
    <source>
        <dbReference type="EMBL" id="MFC4673590.1"/>
    </source>
</evidence>
<name>A0ABV9KTS4_9BACT</name>
<dbReference type="InterPro" id="IPR006528">
    <property type="entry name" value="Phage_head_morphogenesis_dom"/>
</dbReference>
<dbReference type="Proteomes" id="UP001596023">
    <property type="component" value="Unassembled WGS sequence"/>
</dbReference>
<feature type="domain" description="Phage head morphogenesis" evidence="1">
    <location>
        <begin position="89"/>
        <end position="173"/>
    </location>
</feature>
<evidence type="ECO:0000259" key="1">
    <source>
        <dbReference type="Pfam" id="PF04233"/>
    </source>
</evidence>
<dbReference type="NCBIfam" id="TIGR01641">
    <property type="entry name" value="phageSPP1_gp7"/>
    <property type="match status" value="1"/>
</dbReference>
<organism evidence="2 3">
    <name type="scientific">Dysgonomonas termitidis</name>
    <dbReference type="NCBI Taxonomy" id="1516126"/>
    <lineage>
        <taxon>Bacteria</taxon>
        <taxon>Pseudomonadati</taxon>
        <taxon>Bacteroidota</taxon>
        <taxon>Bacteroidia</taxon>
        <taxon>Bacteroidales</taxon>
        <taxon>Dysgonomonadaceae</taxon>
        <taxon>Dysgonomonas</taxon>
    </lineage>
</organism>
<dbReference type="Pfam" id="PF04233">
    <property type="entry name" value="Phage_Mu_F"/>
    <property type="match status" value="1"/>
</dbReference>
<comment type="caution">
    <text evidence="2">The sequence shown here is derived from an EMBL/GenBank/DDBJ whole genome shotgun (WGS) entry which is preliminary data.</text>
</comment>
<dbReference type="RefSeq" id="WP_379995020.1">
    <property type="nucleotide sequence ID" value="NZ_JBHSGN010000059.1"/>
</dbReference>
<accession>A0ABV9KTS4</accession>
<reference evidence="3" key="1">
    <citation type="journal article" date="2019" name="Int. J. Syst. Evol. Microbiol.">
        <title>The Global Catalogue of Microorganisms (GCM) 10K type strain sequencing project: providing services to taxonomists for standard genome sequencing and annotation.</title>
        <authorList>
            <consortium name="The Broad Institute Genomics Platform"/>
            <consortium name="The Broad Institute Genome Sequencing Center for Infectious Disease"/>
            <person name="Wu L."/>
            <person name="Ma J."/>
        </authorList>
    </citation>
    <scope>NUCLEOTIDE SEQUENCE [LARGE SCALE GENOMIC DNA]</scope>
    <source>
        <strain evidence="3">CCUG 66188</strain>
    </source>
</reference>
<evidence type="ECO:0000313" key="3">
    <source>
        <dbReference type="Proteomes" id="UP001596023"/>
    </source>
</evidence>